<dbReference type="OrthoDB" id="9812206at2"/>
<evidence type="ECO:0000313" key="14">
    <source>
        <dbReference type="EMBL" id="KFF06881.1"/>
    </source>
</evidence>
<comment type="cofactor">
    <cofactor evidence="10">
        <name>Mg(2+)</name>
        <dbReference type="ChEBI" id="CHEBI:18420"/>
    </cofactor>
    <text evidence="10">Binds 1 Mg(2+) ion per subunit.</text>
</comment>
<dbReference type="CDD" id="cd00564">
    <property type="entry name" value="TMP_TenI"/>
    <property type="match status" value="1"/>
</dbReference>
<evidence type="ECO:0000256" key="4">
    <source>
        <dbReference type="ARBA" id="ARBA00022723"/>
    </source>
</evidence>
<feature type="binding site" evidence="10">
    <location>
        <begin position="33"/>
        <end position="37"/>
    </location>
    <ligand>
        <name>4-amino-2-methyl-5-(diphosphooxymethyl)pyrimidine</name>
        <dbReference type="ChEBI" id="CHEBI:57841"/>
    </ligand>
</feature>
<keyword evidence="3 10" id="KW-0808">Transferase</keyword>
<comment type="caution">
    <text evidence="14">The sequence shown here is derived from an EMBL/GenBank/DDBJ whole genome shotgun (WGS) entry which is preliminary data.</text>
</comment>
<feature type="binding site" evidence="10">
    <location>
        <position position="66"/>
    </location>
    <ligand>
        <name>Mg(2+)</name>
        <dbReference type="ChEBI" id="CHEBI:18420"/>
    </ligand>
</feature>
<comment type="catalytic activity">
    <reaction evidence="9 10 11">
        <text>2-[(2R,5Z)-2-carboxy-4-methylthiazol-5(2H)-ylidene]ethyl phosphate + 4-amino-2-methyl-5-(diphosphooxymethyl)pyrimidine + 2 H(+) = thiamine phosphate + CO2 + diphosphate</text>
        <dbReference type="Rhea" id="RHEA:47844"/>
        <dbReference type="ChEBI" id="CHEBI:15378"/>
        <dbReference type="ChEBI" id="CHEBI:16526"/>
        <dbReference type="ChEBI" id="CHEBI:33019"/>
        <dbReference type="ChEBI" id="CHEBI:37575"/>
        <dbReference type="ChEBI" id="CHEBI:57841"/>
        <dbReference type="ChEBI" id="CHEBI:62899"/>
        <dbReference type="EC" id="2.5.1.3"/>
    </reaction>
</comment>
<keyword evidence="15" id="KW-1185">Reference proteome</keyword>
<dbReference type="InterPro" id="IPR013785">
    <property type="entry name" value="Aldolase_TIM"/>
</dbReference>
<dbReference type="HAMAP" id="MF_00097">
    <property type="entry name" value="TMP_synthase"/>
    <property type="match status" value="1"/>
</dbReference>
<evidence type="ECO:0000256" key="6">
    <source>
        <dbReference type="ARBA" id="ARBA00022977"/>
    </source>
</evidence>
<comment type="caution">
    <text evidence="10">Lacks conserved residue(s) required for the propagation of feature annotation.</text>
</comment>
<evidence type="ECO:0000256" key="1">
    <source>
        <dbReference type="ARBA" id="ARBA00003814"/>
    </source>
</evidence>
<evidence type="ECO:0000256" key="5">
    <source>
        <dbReference type="ARBA" id="ARBA00022842"/>
    </source>
</evidence>
<protein>
    <recommendedName>
        <fullName evidence="10">Thiamine-phosphate synthase</fullName>
        <shortName evidence="10">TP synthase</shortName>
        <shortName evidence="10">TPS</shortName>
        <ecNumber evidence="10">2.5.1.3</ecNumber>
    </recommendedName>
    <alternativeName>
        <fullName evidence="10">Thiamine-phosphate pyrophosphorylase</fullName>
        <shortName evidence="10">TMP pyrophosphorylase</shortName>
        <shortName evidence="10">TMP-PPase</shortName>
    </alternativeName>
</protein>
<dbReference type="Gene3D" id="3.20.20.70">
    <property type="entry name" value="Aldolase class I"/>
    <property type="match status" value="1"/>
</dbReference>
<evidence type="ECO:0000256" key="12">
    <source>
        <dbReference type="RuleBase" id="RU004253"/>
    </source>
</evidence>
<dbReference type="SUPFAM" id="SSF51391">
    <property type="entry name" value="Thiamin phosphate synthase"/>
    <property type="match status" value="1"/>
</dbReference>
<evidence type="ECO:0000256" key="2">
    <source>
        <dbReference type="ARBA" id="ARBA00005165"/>
    </source>
</evidence>
<dbReference type="InterPro" id="IPR036206">
    <property type="entry name" value="ThiamineP_synth_sf"/>
</dbReference>
<feature type="binding site" evidence="10">
    <location>
        <position position="133"/>
    </location>
    <ligand>
        <name>4-amino-2-methyl-5-(diphosphooxymethyl)pyrimidine</name>
        <dbReference type="ChEBI" id="CHEBI:57841"/>
    </ligand>
</feature>
<proteinExistence type="inferred from homology"/>
<evidence type="ECO:0000256" key="11">
    <source>
        <dbReference type="RuleBase" id="RU003826"/>
    </source>
</evidence>
<dbReference type="GO" id="GO:0009228">
    <property type="term" value="P:thiamine biosynthetic process"/>
    <property type="evidence" value="ECO:0007669"/>
    <property type="project" value="UniProtKB-KW"/>
</dbReference>
<comment type="pathway">
    <text evidence="2 10 12">Cofactor biosynthesis; thiamine diphosphate biosynthesis; thiamine phosphate from 4-amino-2-methyl-5-diphosphomethylpyrimidine and 4-methyl-5-(2-phosphoethyl)-thiazole: step 1/1.</text>
</comment>
<dbReference type="PANTHER" id="PTHR20857:SF15">
    <property type="entry name" value="THIAMINE-PHOSPHATE SYNTHASE"/>
    <property type="match status" value="1"/>
</dbReference>
<accession>A0A085ZR17</accession>
<evidence type="ECO:0000256" key="3">
    <source>
        <dbReference type="ARBA" id="ARBA00022679"/>
    </source>
</evidence>
<keyword evidence="6 10" id="KW-0784">Thiamine biosynthesis</keyword>
<sequence>MYKKLQYISQGQTNKKQLYNIHEALDAGCNWVQMRFKNQTAKETYTLAEAVKPLCEKYLANFIVNDDLNLALQIDADGVHLGLTDIKIDEARKVLGTTKIIGGTANTFEDIQNHVKNGCDYIGLGPFRFTNTKEKLSPILGLSGYFDILQKLKKNKINIPVYAIGGITLRDVNPLMETGIYGIAVSGIITESDEKQKLIQQLNEKLNAKVIV</sequence>
<dbReference type="Pfam" id="PF02581">
    <property type="entry name" value="TMP-TENI"/>
    <property type="match status" value="1"/>
</dbReference>
<evidence type="ECO:0000259" key="13">
    <source>
        <dbReference type="Pfam" id="PF02581"/>
    </source>
</evidence>
<comment type="function">
    <text evidence="1 10">Condenses 4-methyl-5-(beta-hydroxyethyl)thiazole monophosphate (THZ-P) and 2-methyl-4-amino-5-hydroxymethyl pyrimidine pyrophosphate (HMP-PP) to form thiamine monophosphate (TMP).</text>
</comment>
<dbReference type="AlphaFoldDB" id="A0A085ZR17"/>
<dbReference type="InterPro" id="IPR022998">
    <property type="entry name" value="ThiamineP_synth_TenI"/>
</dbReference>
<feature type="domain" description="Thiamine phosphate synthase/TenI" evidence="13">
    <location>
        <begin position="12"/>
        <end position="186"/>
    </location>
</feature>
<dbReference type="EC" id="2.5.1.3" evidence="10"/>
<dbReference type="GO" id="GO:0004789">
    <property type="term" value="F:thiamine-phosphate diphosphorylase activity"/>
    <property type="evidence" value="ECO:0007669"/>
    <property type="project" value="UniProtKB-UniRule"/>
</dbReference>
<dbReference type="GO" id="GO:0005737">
    <property type="term" value="C:cytoplasm"/>
    <property type="evidence" value="ECO:0007669"/>
    <property type="project" value="TreeGrafter"/>
</dbReference>
<dbReference type="Proteomes" id="UP000028715">
    <property type="component" value="Unassembled WGS sequence"/>
</dbReference>
<keyword evidence="4 10" id="KW-0479">Metal-binding</keyword>
<evidence type="ECO:0000313" key="15">
    <source>
        <dbReference type="Proteomes" id="UP000028715"/>
    </source>
</evidence>
<dbReference type="GO" id="GO:0000287">
    <property type="term" value="F:magnesium ion binding"/>
    <property type="evidence" value="ECO:0007669"/>
    <property type="project" value="UniProtKB-UniRule"/>
</dbReference>
<feature type="binding site" evidence="10">
    <location>
        <position position="85"/>
    </location>
    <ligand>
        <name>Mg(2+)</name>
        <dbReference type="ChEBI" id="CHEBI:18420"/>
    </ligand>
</feature>
<evidence type="ECO:0000256" key="7">
    <source>
        <dbReference type="ARBA" id="ARBA00047334"/>
    </source>
</evidence>
<dbReference type="STRING" id="362418.IW19_15795"/>
<organism evidence="14 15">
    <name type="scientific">Flavobacterium reichenbachii</name>
    <dbReference type="NCBI Taxonomy" id="362418"/>
    <lineage>
        <taxon>Bacteria</taxon>
        <taxon>Pseudomonadati</taxon>
        <taxon>Bacteroidota</taxon>
        <taxon>Flavobacteriia</taxon>
        <taxon>Flavobacteriales</taxon>
        <taxon>Flavobacteriaceae</taxon>
        <taxon>Flavobacterium</taxon>
    </lineage>
</organism>
<feature type="binding site" evidence="10">
    <location>
        <position position="166"/>
    </location>
    <ligand>
        <name>2-[(2R,5Z)-2-carboxy-4-methylthiazol-5(2H)-ylidene]ethyl phosphate</name>
        <dbReference type="ChEBI" id="CHEBI:62899"/>
    </ligand>
</feature>
<gene>
    <name evidence="10" type="primary">thiE</name>
    <name evidence="14" type="ORF">IW19_15795</name>
</gene>
<feature type="binding site" evidence="10">
    <location>
        <position position="65"/>
    </location>
    <ligand>
        <name>4-amino-2-methyl-5-(diphosphooxymethyl)pyrimidine</name>
        <dbReference type="ChEBI" id="CHEBI:57841"/>
    </ligand>
</feature>
<evidence type="ECO:0000256" key="9">
    <source>
        <dbReference type="ARBA" id="ARBA00047883"/>
    </source>
</evidence>
<evidence type="ECO:0000256" key="10">
    <source>
        <dbReference type="HAMAP-Rule" id="MF_00097"/>
    </source>
</evidence>
<dbReference type="RefSeq" id="WP_035685844.1">
    <property type="nucleotide sequence ID" value="NZ_JPRL01000001.1"/>
</dbReference>
<dbReference type="FunFam" id="3.20.20.70:FF:000096">
    <property type="entry name" value="Thiamine-phosphate synthase"/>
    <property type="match status" value="1"/>
</dbReference>
<evidence type="ECO:0000256" key="8">
    <source>
        <dbReference type="ARBA" id="ARBA00047851"/>
    </source>
</evidence>
<feature type="binding site" evidence="10">
    <location>
        <begin position="130"/>
        <end position="132"/>
    </location>
    <ligand>
        <name>2-[(2R,5Z)-2-carboxy-4-methylthiazol-5(2H)-ylidene]ethyl phosphate</name>
        <dbReference type="ChEBI" id="CHEBI:62899"/>
    </ligand>
</feature>
<dbReference type="eggNOG" id="COG0352">
    <property type="taxonomic scope" value="Bacteria"/>
</dbReference>
<comment type="catalytic activity">
    <reaction evidence="8 10 11">
        <text>2-(2-carboxy-4-methylthiazol-5-yl)ethyl phosphate + 4-amino-2-methyl-5-(diphosphooxymethyl)pyrimidine + 2 H(+) = thiamine phosphate + CO2 + diphosphate</text>
        <dbReference type="Rhea" id="RHEA:47848"/>
        <dbReference type="ChEBI" id="CHEBI:15378"/>
        <dbReference type="ChEBI" id="CHEBI:16526"/>
        <dbReference type="ChEBI" id="CHEBI:33019"/>
        <dbReference type="ChEBI" id="CHEBI:37575"/>
        <dbReference type="ChEBI" id="CHEBI:57841"/>
        <dbReference type="ChEBI" id="CHEBI:62890"/>
        <dbReference type="EC" id="2.5.1.3"/>
    </reaction>
</comment>
<name>A0A085ZR17_9FLAO</name>
<dbReference type="PANTHER" id="PTHR20857">
    <property type="entry name" value="THIAMINE-PHOSPHATE PYROPHOSPHORYLASE"/>
    <property type="match status" value="1"/>
</dbReference>
<dbReference type="EMBL" id="JPRL01000001">
    <property type="protein sequence ID" value="KFF06881.1"/>
    <property type="molecule type" value="Genomic_DNA"/>
</dbReference>
<reference evidence="14 15" key="1">
    <citation type="submission" date="2014-07" db="EMBL/GenBank/DDBJ databases">
        <title>Genome of Flavobacterium reichenbachii LMG 25512.</title>
        <authorList>
            <person name="Stropko S.J."/>
            <person name="Pipes S.E."/>
            <person name="Newman J.D."/>
        </authorList>
    </citation>
    <scope>NUCLEOTIDE SEQUENCE [LARGE SCALE GENOMIC DNA]</scope>
    <source>
        <strain evidence="14 15">LMG 25512</strain>
    </source>
</reference>
<dbReference type="InterPro" id="IPR034291">
    <property type="entry name" value="TMP_synthase"/>
</dbReference>
<keyword evidence="5 10" id="KW-0460">Magnesium</keyword>
<dbReference type="GO" id="GO:0009229">
    <property type="term" value="P:thiamine diphosphate biosynthetic process"/>
    <property type="evidence" value="ECO:0007669"/>
    <property type="project" value="UniProtKB-UniRule"/>
</dbReference>
<dbReference type="NCBIfam" id="TIGR00693">
    <property type="entry name" value="thiE"/>
    <property type="match status" value="1"/>
</dbReference>
<dbReference type="NCBIfam" id="NF000736">
    <property type="entry name" value="PRK00043.2-3"/>
    <property type="match status" value="1"/>
</dbReference>
<comment type="similarity">
    <text evidence="10 11">Belongs to the thiamine-phosphate synthase family.</text>
</comment>
<dbReference type="UniPathway" id="UPA00060">
    <property type="reaction ID" value="UER00141"/>
</dbReference>
<comment type="catalytic activity">
    <reaction evidence="7 10 11">
        <text>4-methyl-5-(2-phosphooxyethyl)-thiazole + 4-amino-2-methyl-5-(diphosphooxymethyl)pyrimidine + H(+) = thiamine phosphate + diphosphate</text>
        <dbReference type="Rhea" id="RHEA:22328"/>
        <dbReference type="ChEBI" id="CHEBI:15378"/>
        <dbReference type="ChEBI" id="CHEBI:33019"/>
        <dbReference type="ChEBI" id="CHEBI:37575"/>
        <dbReference type="ChEBI" id="CHEBI:57841"/>
        <dbReference type="ChEBI" id="CHEBI:58296"/>
        <dbReference type="EC" id="2.5.1.3"/>
    </reaction>
</comment>
<feature type="binding site" evidence="10">
    <location>
        <position position="104"/>
    </location>
    <ligand>
        <name>4-amino-2-methyl-5-(diphosphooxymethyl)pyrimidine</name>
        <dbReference type="ChEBI" id="CHEBI:57841"/>
    </ligand>
</feature>